<protein>
    <submittedName>
        <fullName evidence="2">Uncharacterized protein</fullName>
    </submittedName>
</protein>
<evidence type="ECO:0000313" key="3">
    <source>
        <dbReference type="Proteomes" id="UP000801492"/>
    </source>
</evidence>
<dbReference type="AlphaFoldDB" id="A0A8K0GK82"/>
<feature type="compositionally biased region" description="Basic and acidic residues" evidence="1">
    <location>
        <begin position="88"/>
        <end position="104"/>
    </location>
</feature>
<feature type="region of interest" description="Disordered" evidence="1">
    <location>
        <begin position="88"/>
        <end position="116"/>
    </location>
</feature>
<dbReference type="EMBL" id="VTPC01001282">
    <property type="protein sequence ID" value="KAF2902491.1"/>
    <property type="molecule type" value="Genomic_DNA"/>
</dbReference>
<name>A0A8K0GK82_IGNLU</name>
<evidence type="ECO:0000313" key="2">
    <source>
        <dbReference type="EMBL" id="KAF2902491.1"/>
    </source>
</evidence>
<proteinExistence type="predicted"/>
<sequence>MQPLMLLEMECPKRKQQQRSRYLELLFNSKWEITQKITIGPPSVLTADEKNTLPKTPERKGKRNSERMPFAISSKKWKVLFQEKASKEAKLQQDKELRKKERESLNANKRKLKEIK</sequence>
<reference evidence="2" key="1">
    <citation type="submission" date="2019-08" db="EMBL/GenBank/DDBJ databases">
        <title>The genome of the North American firefly Photinus pyralis.</title>
        <authorList>
            <consortium name="Photinus pyralis genome working group"/>
            <person name="Fallon T.R."/>
            <person name="Sander Lower S.E."/>
            <person name="Weng J.-K."/>
        </authorList>
    </citation>
    <scope>NUCLEOTIDE SEQUENCE</scope>
    <source>
        <strain evidence="2">TRF0915ILg1</strain>
        <tissue evidence="2">Whole body</tissue>
    </source>
</reference>
<gene>
    <name evidence="2" type="ORF">ILUMI_03695</name>
</gene>
<keyword evidence="3" id="KW-1185">Reference proteome</keyword>
<evidence type="ECO:0000256" key="1">
    <source>
        <dbReference type="SAM" id="MobiDB-lite"/>
    </source>
</evidence>
<dbReference type="OrthoDB" id="7439365at2759"/>
<accession>A0A8K0GK82</accession>
<feature type="compositionally biased region" description="Basic and acidic residues" evidence="1">
    <location>
        <begin position="47"/>
        <end position="66"/>
    </location>
</feature>
<organism evidence="2 3">
    <name type="scientific">Ignelater luminosus</name>
    <name type="common">Cucubano</name>
    <name type="synonym">Pyrophorus luminosus</name>
    <dbReference type="NCBI Taxonomy" id="2038154"/>
    <lineage>
        <taxon>Eukaryota</taxon>
        <taxon>Metazoa</taxon>
        <taxon>Ecdysozoa</taxon>
        <taxon>Arthropoda</taxon>
        <taxon>Hexapoda</taxon>
        <taxon>Insecta</taxon>
        <taxon>Pterygota</taxon>
        <taxon>Neoptera</taxon>
        <taxon>Endopterygota</taxon>
        <taxon>Coleoptera</taxon>
        <taxon>Polyphaga</taxon>
        <taxon>Elateriformia</taxon>
        <taxon>Elateroidea</taxon>
        <taxon>Elateridae</taxon>
        <taxon>Agrypninae</taxon>
        <taxon>Pyrophorini</taxon>
        <taxon>Ignelater</taxon>
    </lineage>
</organism>
<comment type="caution">
    <text evidence="2">The sequence shown here is derived from an EMBL/GenBank/DDBJ whole genome shotgun (WGS) entry which is preliminary data.</text>
</comment>
<feature type="region of interest" description="Disordered" evidence="1">
    <location>
        <begin position="44"/>
        <end position="68"/>
    </location>
</feature>
<dbReference type="Proteomes" id="UP000801492">
    <property type="component" value="Unassembled WGS sequence"/>
</dbReference>